<protein>
    <recommendedName>
        <fullName evidence="2">Retrotransposon Copia-like N-terminal domain-containing protein</fullName>
    </recommendedName>
</protein>
<dbReference type="PANTHER" id="PTHR47481">
    <property type="match status" value="1"/>
</dbReference>
<dbReference type="Proteomes" id="UP000619265">
    <property type="component" value="Unassembled WGS sequence"/>
</dbReference>
<evidence type="ECO:0000313" key="4">
    <source>
        <dbReference type="Proteomes" id="UP000619265"/>
    </source>
</evidence>
<evidence type="ECO:0000259" key="2">
    <source>
        <dbReference type="Pfam" id="PF14244"/>
    </source>
</evidence>
<feature type="compositionally biased region" description="Low complexity" evidence="1">
    <location>
        <begin position="204"/>
        <end position="217"/>
    </location>
</feature>
<dbReference type="PANTHER" id="PTHR47481:SF31">
    <property type="entry name" value="OS01G0873500 PROTEIN"/>
    <property type="match status" value="1"/>
</dbReference>
<reference evidence="3" key="1">
    <citation type="submission" date="2015-10" db="EMBL/GenBank/DDBJ databases">
        <authorList>
            <person name="Martinez-Garcia P.J."/>
            <person name="Crepeau M.W."/>
            <person name="Puiu D."/>
            <person name="Gonzalez-Ibeas D."/>
            <person name="Whalen J."/>
            <person name="Stevens K."/>
            <person name="Paul R."/>
            <person name="Butterfield T."/>
            <person name="Britton M."/>
            <person name="Reagan R."/>
            <person name="Chakraborty S."/>
            <person name="Walawage S.L."/>
            <person name="Vasquez-Gross H.A."/>
            <person name="Cardeno C."/>
            <person name="Famula R."/>
            <person name="Pratt K."/>
            <person name="Kuruganti S."/>
            <person name="Aradhya M.K."/>
            <person name="Leslie C.A."/>
            <person name="Dandekar A.M."/>
            <person name="Salzberg S.L."/>
            <person name="Wegrzyn J.L."/>
            <person name="Langley C.H."/>
            <person name="Neale D.B."/>
        </authorList>
    </citation>
    <scope>NUCLEOTIDE SEQUENCE</scope>
    <source>
        <tissue evidence="3">Leaves</tissue>
    </source>
</reference>
<reference evidence="3" key="2">
    <citation type="submission" date="2020-03" db="EMBL/GenBank/DDBJ databases">
        <title>Walnut 2.0.</title>
        <authorList>
            <person name="Marrano A."/>
            <person name="Britton M."/>
            <person name="Zimin A.V."/>
            <person name="Zaini P.A."/>
            <person name="Workman R."/>
            <person name="Puiu D."/>
            <person name="Bianco L."/>
            <person name="Allen B.J."/>
            <person name="Troggio M."/>
            <person name="Leslie C.A."/>
            <person name="Timp W."/>
            <person name="Dendekar A."/>
            <person name="Salzberg S.L."/>
            <person name="Neale D.B."/>
        </authorList>
    </citation>
    <scope>NUCLEOTIDE SEQUENCE</scope>
    <source>
        <tissue evidence="3">Leaves</tissue>
    </source>
</reference>
<name>A0A834CMB7_JUGRE</name>
<dbReference type="AlphaFoldDB" id="A0A834CMB7"/>
<accession>A0A834CMB7</accession>
<dbReference type="EMBL" id="LIHL02000007">
    <property type="protein sequence ID" value="KAF5465069.1"/>
    <property type="molecule type" value="Genomic_DNA"/>
</dbReference>
<evidence type="ECO:0000256" key="1">
    <source>
        <dbReference type="SAM" id="MobiDB-lite"/>
    </source>
</evidence>
<gene>
    <name evidence="3" type="ORF">F2P56_015100</name>
</gene>
<sequence length="245" mass="27053">MASSSSSTPIVFNALNVVPLISVKMDGENYLNWISQCLPALRSHDLVGFVDGSEPCPEKHLSDSQGKHLTGINPAFLLWHKKDQFVLGLLNSTLANHVLPSVYGLNSAKQICADNLATAGKPVEEEDLISYIIGGLNPPFNPFIVSCSFALRNDMMSLDDFQLELLSYEILIENQNHGAVEQQSFAMMAPSKGHFQNGLKKSRNNFPPNRNSFPQRNLQPKSKNFGPIAQQQNIRSGSSHQNSFQ</sequence>
<organism evidence="3 4">
    <name type="scientific">Juglans regia</name>
    <name type="common">English walnut</name>
    <dbReference type="NCBI Taxonomy" id="51240"/>
    <lineage>
        <taxon>Eukaryota</taxon>
        <taxon>Viridiplantae</taxon>
        <taxon>Streptophyta</taxon>
        <taxon>Embryophyta</taxon>
        <taxon>Tracheophyta</taxon>
        <taxon>Spermatophyta</taxon>
        <taxon>Magnoliopsida</taxon>
        <taxon>eudicotyledons</taxon>
        <taxon>Gunneridae</taxon>
        <taxon>Pentapetalae</taxon>
        <taxon>rosids</taxon>
        <taxon>fabids</taxon>
        <taxon>Fagales</taxon>
        <taxon>Juglandaceae</taxon>
        <taxon>Juglans</taxon>
    </lineage>
</organism>
<dbReference type="Gramene" id="Jr07_14630_p1">
    <property type="protein sequence ID" value="cds.Jr07_14630_p1"/>
    <property type="gene ID" value="Jr07_14630"/>
</dbReference>
<dbReference type="InterPro" id="IPR029472">
    <property type="entry name" value="Copia-like_N"/>
</dbReference>
<feature type="region of interest" description="Disordered" evidence="1">
    <location>
        <begin position="192"/>
        <end position="245"/>
    </location>
</feature>
<feature type="compositionally biased region" description="Polar residues" evidence="1">
    <location>
        <begin position="229"/>
        <end position="245"/>
    </location>
</feature>
<proteinExistence type="predicted"/>
<evidence type="ECO:0000313" key="3">
    <source>
        <dbReference type="EMBL" id="KAF5465069.1"/>
    </source>
</evidence>
<feature type="domain" description="Retrotransposon Copia-like N-terminal" evidence="2">
    <location>
        <begin position="19"/>
        <end position="57"/>
    </location>
</feature>
<comment type="caution">
    <text evidence="3">The sequence shown here is derived from an EMBL/GenBank/DDBJ whole genome shotgun (WGS) entry which is preliminary data.</text>
</comment>
<dbReference type="Pfam" id="PF14244">
    <property type="entry name" value="Retrotran_gag_3"/>
    <property type="match status" value="1"/>
</dbReference>